<reference evidence="1" key="2">
    <citation type="journal article" date="2022" name="New Phytol.">
        <title>Evolutionary transition to the ectomycorrhizal habit in the genomes of a hyperdiverse lineage of mushroom-forming fungi.</title>
        <authorList>
            <person name="Looney B."/>
            <person name="Miyauchi S."/>
            <person name="Morin E."/>
            <person name="Drula E."/>
            <person name="Courty P.E."/>
            <person name="Kohler A."/>
            <person name="Kuo A."/>
            <person name="LaButti K."/>
            <person name="Pangilinan J."/>
            <person name="Lipzen A."/>
            <person name="Riley R."/>
            <person name="Andreopoulos W."/>
            <person name="He G."/>
            <person name="Johnson J."/>
            <person name="Nolan M."/>
            <person name="Tritt A."/>
            <person name="Barry K.W."/>
            <person name="Grigoriev I.V."/>
            <person name="Nagy L.G."/>
            <person name="Hibbett D."/>
            <person name="Henrissat B."/>
            <person name="Matheny P.B."/>
            <person name="Labbe J."/>
            <person name="Martin F.M."/>
        </authorList>
    </citation>
    <scope>NUCLEOTIDE SEQUENCE</scope>
    <source>
        <strain evidence="1">FP105234-sp</strain>
    </source>
</reference>
<dbReference type="Proteomes" id="UP000814033">
    <property type="component" value="Unassembled WGS sequence"/>
</dbReference>
<name>A0ACB8S716_9AGAM</name>
<reference evidence="1" key="1">
    <citation type="submission" date="2021-02" db="EMBL/GenBank/DDBJ databases">
        <authorList>
            <consortium name="DOE Joint Genome Institute"/>
            <person name="Ahrendt S."/>
            <person name="Looney B.P."/>
            <person name="Miyauchi S."/>
            <person name="Morin E."/>
            <person name="Drula E."/>
            <person name="Courty P.E."/>
            <person name="Chicoki N."/>
            <person name="Fauchery L."/>
            <person name="Kohler A."/>
            <person name="Kuo A."/>
            <person name="Labutti K."/>
            <person name="Pangilinan J."/>
            <person name="Lipzen A."/>
            <person name="Riley R."/>
            <person name="Andreopoulos W."/>
            <person name="He G."/>
            <person name="Johnson J."/>
            <person name="Barry K.W."/>
            <person name="Grigoriev I.V."/>
            <person name="Nagy L."/>
            <person name="Hibbett D."/>
            <person name="Henrissat B."/>
            <person name="Matheny P.B."/>
            <person name="Labbe J."/>
            <person name="Martin F."/>
        </authorList>
    </citation>
    <scope>NUCLEOTIDE SEQUENCE</scope>
    <source>
        <strain evidence="1">FP105234-sp</strain>
    </source>
</reference>
<evidence type="ECO:0000313" key="1">
    <source>
        <dbReference type="EMBL" id="KAI0051977.1"/>
    </source>
</evidence>
<dbReference type="EMBL" id="MU275848">
    <property type="protein sequence ID" value="KAI0051977.1"/>
    <property type="molecule type" value="Genomic_DNA"/>
</dbReference>
<protein>
    <submittedName>
        <fullName evidence="1">Uncharacterized protein</fullName>
    </submittedName>
</protein>
<accession>A0ACB8S716</accession>
<gene>
    <name evidence="1" type="ORF">FA95DRAFT_1618700</name>
</gene>
<evidence type="ECO:0000313" key="2">
    <source>
        <dbReference type="Proteomes" id="UP000814033"/>
    </source>
</evidence>
<proteinExistence type="predicted"/>
<comment type="caution">
    <text evidence="1">The sequence shown here is derived from an EMBL/GenBank/DDBJ whole genome shotgun (WGS) entry which is preliminary data.</text>
</comment>
<sequence>MSLQFSPEDIYANTVPYPPAPYQRILEDDDKSDTEYPSGKAHRKQNSKKDALKAEDDSEELQTPPTSEPEEDRDLDEAADSDSDEAWVGRTPARGGSGVAPHRYVEGEDGSVAPTIFLLPRRARRLGSLGPLGDESEDSDEGDVDEEDRRSVSSDWDDYDVEMDES</sequence>
<organism evidence="1 2">
    <name type="scientific">Auriscalpium vulgare</name>
    <dbReference type="NCBI Taxonomy" id="40419"/>
    <lineage>
        <taxon>Eukaryota</taxon>
        <taxon>Fungi</taxon>
        <taxon>Dikarya</taxon>
        <taxon>Basidiomycota</taxon>
        <taxon>Agaricomycotina</taxon>
        <taxon>Agaricomycetes</taxon>
        <taxon>Russulales</taxon>
        <taxon>Auriscalpiaceae</taxon>
        <taxon>Auriscalpium</taxon>
    </lineage>
</organism>
<keyword evidence="2" id="KW-1185">Reference proteome</keyword>